<protein>
    <submittedName>
        <fullName evidence="2">Holin of 3TMs, for gene-transfer release</fullName>
    </submittedName>
</protein>
<organism evidence="2 3">
    <name type="scientific">Tistlia consotensis USBA 355</name>
    <dbReference type="NCBI Taxonomy" id="560819"/>
    <lineage>
        <taxon>Bacteria</taxon>
        <taxon>Pseudomonadati</taxon>
        <taxon>Pseudomonadota</taxon>
        <taxon>Alphaproteobacteria</taxon>
        <taxon>Rhodospirillales</taxon>
        <taxon>Rhodovibrionaceae</taxon>
        <taxon>Tistlia</taxon>
    </lineage>
</organism>
<dbReference type="RefSeq" id="WP_085127036.1">
    <property type="nucleotide sequence ID" value="NZ_FWZX01000048.1"/>
</dbReference>
<feature type="transmembrane region" description="Helical" evidence="1">
    <location>
        <begin position="138"/>
        <end position="157"/>
    </location>
</feature>
<evidence type="ECO:0000313" key="2">
    <source>
        <dbReference type="EMBL" id="SMF82971.1"/>
    </source>
</evidence>
<proteinExistence type="predicted"/>
<dbReference type="AlphaFoldDB" id="A0A1Y6CX73"/>
<feature type="transmembrane region" description="Helical" evidence="1">
    <location>
        <begin position="108"/>
        <end position="126"/>
    </location>
</feature>
<reference evidence="2 3" key="1">
    <citation type="submission" date="2017-04" db="EMBL/GenBank/DDBJ databases">
        <authorList>
            <person name="Afonso C.L."/>
            <person name="Miller P.J."/>
            <person name="Scott M.A."/>
            <person name="Spackman E."/>
            <person name="Goraichik I."/>
            <person name="Dimitrov K.M."/>
            <person name="Suarez D.L."/>
            <person name="Swayne D.E."/>
        </authorList>
    </citation>
    <scope>NUCLEOTIDE SEQUENCE [LARGE SCALE GENOMIC DNA]</scope>
    <source>
        <strain evidence="2 3">USBA 355</strain>
    </source>
</reference>
<sequence length="197" mass="20475">MFPLLLSLAGAALPAIKDLLEGDQPLGTRVVDAAAGIASGLTGEHDPEKAAAAIQADPALFARFQETLTQRALGLAAEETKRLAEREASWRAMTGSEDAYVRRARPTIIYALVAIGLAAAATALLICWREPVLLPDTIAALQWVVYALAGVGGLYVVKRSDDKAGDRAAAAGDAPPVGSFQRLGGALQAMIAKKGTD</sequence>
<name>A0A1Y6CX73_9PROT</name>
<gene>
    <name evidence="2" type="ORF">SAMN05428998_14830</name>
</gene>
<keyword evidence="1" id="KW-0812">Transmembrane</keyword>
<dbReference type="STRING" id="560819.SAMN05428998_14830"/>
<keyword evidence="1" id="KW-0472">Membrane</keyword>
<keyword evidence="1" id="KW-1133">Transmembrane helix</keyword>
<accession>A0A1Y6CX73</accession>
<keyword evidence="3" id="KW-1185">Reference proteome</keyword>
<dbReference type="Proteomes" id="UP000192917">
    <property type="component" value="Unassembled WGS sequence"/>
</dbReference>
<evidence type="ECO:0000313" key="3">
    <source>
        <dbReference type="Proteomes" id="UP000192917"/>
    </source>
</evidence>
<dbReference type="EMBL" id="FWZX01000048">
    <property type="protein sequence ID" value="SMF82971.1"/>
    <property type="molecule type" value="Genomic_DNA"/>
</dbReference>
<evidence type="ECO:0000256" key="1">
    <source>
        <dbReference type="SAM" id="Phobius"/>
    </source>
</evidence>